<dbReference type="Proteomes" id="UP001218218">
    <property type="component" value="Unassembled WGS sequence"/>
</dbReference>
<dbReference type="EMBL" id="JARIHO010000039">
    <property type="protein sequence ID" value="KAJ7328257.1"/>
    <property type="molecule type" value="Genomic_DNA"/>
</dbReference>
<evidence type="ECO:0000313" key="3">
    <source>
        <dbReference type="Proteomes" id="UP001218218"/>
    </source>
</evidence>
<proteinExistence type="predicted"/>
<accession>A0AAD6ZL70</accession>
<feature type="region of interest" description="Disordered" evidence="1">
    <location>
        <begin position="224"/>
        <end position="244"/>
    </location>
</feature>
<dbReference type="InterPro" id="IPR036397">
    <property type="entry name" value="RNaseH_sf"/>
</dbReference>
<sequence>MGEAVAQIGGTSGYFLARRLKAATPNRDPNVKTHVRLKPITCFDWFHIDRLMRPYSAMRRKKRSFSAGLASRPGAPSVPTVFINLSSIVVLLLDSITPGSAKRSVLPKVIDLRLCCRKVTLKRTNYAKMSWQGTCKDSGTERARAVGAVFWGEKSNANCNHTVPGPEPPTNNRVTIYAVLLAVKCSNPEVSLMIFTNSEHTIRHVCYWAGKKFANRVVLPKWRPSKRSGDATGLETGPNAIRSN</sequence>
<protein>
    <submittedName>
        <fullName evidence="2">Uncharacterized protein</fullName>
    </submittedName>
</protein>
<gene>
    <name evidence="2" type="ORF">DFH08DRAFT_1023651</name>
</gene>
<reference evidence="2" key="1">
    <citation type="submission" date="2023-03" db="EMBL/GenBank/DDBJ databases">
        <title>Massive genome expansion in bonnet fungi (Mycena s.s.) driven by repeated elements and novel gene families across ecological guilds.</title>
        <authorList>
            <consortium name="Lawrence Berkeley National Laboratory"/>
            <person name="Harder C.B."/>
            <person name="Miyauchi S."/>
            <person name="Viragh M."/>
            <person name="Kuo A."/>
            <person name="Thoen E."/>
            <person name="Andreopoulos B."/>
            <person name="Lu D."/>
            <person name="Skrede I."/>
            <person name="Drula E."/>
            <person name="Henrissat B."/>
            <person name="Morin E."/>
            <person name="Kohler A."/>
            <person name="Barry K."/>
            <person name="LaButti K."/>
            <person name="Morin E."/>
            <person name="Salamov A."/>
            <person name="Lipzen A."/>
            <person name="Mereny Z."/>
            <person name="Hegedus B."/>
            <person name="Baldrian P."/>
            <person name="Stursova M."/>
            <person name="Weitz H."/>
            <person name="Taylor A."/>
            <person name="Grigoriev I.V."/>
            <person name="Nagy L.G."/>
            <person name="Martin F."/>
            <person name="Kauserud H."/>
        </authorList>
    </citation>
    <scope>NUCLEOTIDE SEQUENCE</scope>
    <source>
        <strain evidence="2">CBHHK002</strain>
    </source>
</reference>
<keyword evidence="3" id="KW-1185">Reference proteome</keyword>
<dbReference type="GO" id="GO:0003676">
    <property type="term" value="F:nucleic acid binding"/>
    <property type="evidence" value="ECO:0007669"/>
    <property type="project" value="InterPro"/>
</dbReference>
<comment type="caution">
    <text evidence="2">The sequence shown here is derived from an EMBL/GenBank/DDBJ whole genome shotgun (WGS) entry which is preliminary data.</text>
</comment>
<name>A0AAD6ZL70_9AGAR</name>
<organism evidence="2 3">
    <name type="scientific">Mycena albidolilacea</name>
    <dbReference type="NCBI Taxonomy" id="1033008"/>
    <lineage>
        <taxon>Eukaryota</taxon>
        <taxon>Fungi</taxon>
        <taxon>Dikarya</taxon>
        <taxon>Basidiomycota</taxon>
        <taxon>Agaricomycotina</taxon>
        <taxon>Agaricomycetes</taxon>
        <taxon>Agaricomycetidae</taxon>
        <taxon>Agaricales</taxon>
        <taxon>Marasmiineae</taxon>
        <taxon>Mycenaceae</taxon>
        <taxon>Mycena</taxon>
    </lineage>
</organism>
<dbReference type="Gene3D" id="3.30.420.10">
    <property type="entry name" value="Ribonuclease H-like superfamily/Ribonuclease H"/>
    <property type="match status" value="1"/>
</dbReference>
<evidence type="ECO:0000256" key="1">
    <source>
        <dbReference type="SAM" id="MobiDB-lite"/>
    </source>
</evidence>
<dbReference type="AlphaFoldDB" id="A0AAD6ZL70"/>
<evidence type="ECO:0000313" key="2">
    <source>
        <dbReference type="EMBL" id="KAJ7328257.1"/>
    </source>
</evidence>